<organism evidence="1 2">
    <name type="scientific">Parelaphostrongylus tenuis</name>
    <name type="common">Meningeal worm</name>
    <dbReference type="NCBI Taxonomy" id="148309"/>
    <lineage>
        <taxon>Eukaryota</taxon>
        <taxon>Metazoa</taxon>
        <taxon>Ecdysozoa</taxon>
        <taxon>Nematoda</taxon>
        <taxon>Chromadorea</taxon>
        <taxon>Rhabditida</taxon>
        <taxon>Rhabditina</taxon>
        <taxon>Rhabditomorpha</taxon>
        <taxon>Strongyloidea</taxon>
        <taxon>Metastrongylidae</taxon>
        <taxon>Parelaphostrongylus</taxon>
    </lineage>
</organism>
<accession>A0AAD5MCX4</accession>
<keyword evidence="2" id="KW-1185">Reference proteome</keyword>
<evidence type="ECO:0000313" key="2">
    <source>
        <dbReference type="Proteomes" id="UP001196413"/>
    </source>
</evidence>
<name>A0AAD5MCX4_PARTN</name>
<gene>
    <name evidence="1" type="ORF">KIN20_011474</name>
</gene>
<evidence type="ECO:0000313" key="1">
    <source>
        <dbReference type="EMBL" id="KAJ1354503.1"/>
    </source>
</evidence>
<protein>
    <submittedName>
        <fullName evidence="1">Uncharacterized protein</fullName>
    </submittedName>
</protein>
<comment type="caution">
    <text evidence="1">The sequence shown here is derived from an EMBL/GenBank/DDBJ whole genome shotgun (WGS) entry which is preliminary data.</text>
</comment>
<dbReference type="EMBL" id="JAHQIW010002101">
    <property type="protein sequence ID" value="KAJ1354503.1"/>
    <property type="molecule type" value="Genomic_DNA"/>
</dbReference>
<proteinExistence type="predicted"/>
<dbReference type="Proteomes" id="UP001196413">
    <property type="component" value="Unassembled WGS sequence"/>
</dbReference>
<sequence length="67" mass="7306">MESTGSEAFGGIFGSIVALTVVAYAPASSCGEDKVKVFHMDSKEFSLEHHAFVKSHRLYNLKQKLSS</sequence>
<reference evidence="1" key="1">
    <citation type="submission" date="2021-06" db="EMBL/GenBank/DDBJ databases">
        <title>Parelaphostrongylus tenuis whole genome reference sequence.</title>
        <authorList>
            <person name="Garwood T.J."/>
            <person name="Larsen P.A."/>
            <person name="Fountain-Jones N.M."/>
            <person name="Garbe J.R."/>
            <person name="Macchietto M.G."/>
            <person name="Kania S.A."/>
            <person name="Gerhold R.W."/>
            <person name="Richards J.E."/>
            <person name="Wolf T.M."/>
        </authorList>
    </citation>
    <scope>NUCLEOTIDE SEQUENCE</scope>
    <source>
        <strain evidence="1">MNPRO001-30</strain>
        <tissue evidence="1">Meninges</tissue>
    </source>
</reference>
<dbReference type="AlphaFoldDB" id="A0AAD5MCX4"/>